<accession>A0A1F7K5P3</accession>
<dbReference type="CDD" id="cd03809">
    <property type="entry name" value="GT4_MtfB-like"/>
    <property type="match status" value="1"/>
</dbReference>
<evidence type="ECO:0000313" key="3">
    <source>
        <dbReference type="EMBL" id="OGK63168.1"/>
    </source>
</evidence>
<keyword evidence="1" id="KW-0808">Transferase</keyword>
<name>A0A1F7K5P3_9BACT</name>
<dbReference type="PANTHER" id="PTHR46401">
    <property type="entry name" value="GLYCOSYLTRANSFERASE WBBK-RELATED"/>
    <property type="match status" value="1"/>
</dbReference>
<comment type="caution">
    <text evidence="3">The sequence shown here is derived from an EMBL/GenBank/DDBJ whole genome shotgun (WGS) entry which is preliminary data.</text>
</comment>
<dbReference type="EMBL" id="MGBG01000023">
    <property type="protein sequence ID" value="OGK63168.1"/>
    <property type="molecule type" value="Genomic_DNA"/>
</dbReference>
<dbReference type="AlphaFoldDB" id="A0A1F7K5P3"/>
<dbReference type="Pfam" id="PF00534">
    <property type="entry name" value="Glycos_transf_1"/>
    <property type="match status" value="1"/>
</dbReference>
<organism evidence="3 4">
    <name type="scientific">Candidatus Roizmanbacteria bacterium RIFOXYA1_FULL_41_12</name>
    <dbReference type="NCBI Taxonomy" id="1802082"/>
    <lineage>
        <taxon>Bacteria</taxon>
        <taxon>Candidatus Roizmaniibacteriota</taxon>
    </lineage>
</organism>
<dbReference type="Proteomes" id="UP000178450">
    <property type="component" value="Unassembled WGS sequence"/>
</dbReference>
<dbReference type="InterPro" id="IPR001296">
    <property type="entry name" value="Glyco_trans_1"/>
</dbReference>
<reference evidence="3 4" key="1">
    <citation type="journal article" date="2016" name="Nat. Commun.">
        <title>Thousands of microbial genomes shed light on interconnected biogeochemical processes in an aquifer system.</title>
        <authorList>
            <person name="Anantharaman K."/>
            <person name="Brown C.T."/>
            <person name="Hug L.A."/>
            <person name="Sharon I."/>
            <person name="Castelle C.J."/>
            <person name="Probst A.J."/>
            <person name="Thomas B.C."/>
            <person name="Singh A."/>
            <person name="Wilkins M.J."/>
            <person name="Karaoz U."/>
            <person name="Brodie E.L."/>
            <person name="Williams K.H."/>
            <person name="Hubbard S.S."/>
            <person name="Banfield J.F."/>
        </authorList>
    </citation>
    <scope>NUCLEOTIDE SEQUENCE [LARGE SCALE GENOMIC DNA]</scope>
</reference>
<feature type="domain" description="Glycosyl transferase family 1" evidence="2">
    <location>
        <begin position="156"/>
        <end position="315"/>
    </location>
</feature>
<dbReference type="GO" id="GO:0016757">
    <property type="term" value="F:glycosyltransferase activity"/>
    <property type="evidence" value="ECO:0007669"/>
    <property type="project" value="InterPro"/>
</dbReference>
<gene>
    <name evidence="3" type="ORF">A2209_02845</name>
</gene>
<dbReference type="PANTHER" id="PTHR46401:SF2">
    <property type="entry name" value="GLYCOSYLTRANSFERASE WBBK-RELATED"/>
    <property type="match status" value="1"/>
</dbReference>
<proteinExistence type="predicted"/>
<protein>
    <recommendedName>
        <fullName evidence="2">Glycosyl transferase family 1 domain-containing protein</fullName>
    </recommendedName>
</protein>
<evidence type="ECO:0000259" key="2">
    <source>
        <dbReference type="Pfam" id="PF00534"/>
    </source>
</evidence>
<evidence type="ECO:0000313" key="4">
    <source>
        <dbReference type="Proteomes" id="UP000178450"/>
    </source>
</evidence>
<evidence type="ECO:0000256" key="1">
    <source>
        <dbReference type="ARBA" id="ARBA00022679"/>
    </source>
</evidence>
<sequence>MRINVESLSNPLSAVRGIGSYNQMLKEGIARYGQKNGLELSNQSYDLELITDFNPFQKISLKAGVSQAIVIHDLIPLKYARHFPIGLKGKFVWWQNCRIISQLAGIITDSQVVKQELIQTLSVSADKINVVYPAAKAIYETKSPVALPKFIDNIPRNYILYNADVTWNKNLPRLAQAIKKINQTLVLAGAALTKRTNLNHPWLKSFVEFLKETQNDKRFIFLGFVSDMELKWLYQNAKTVALPSLAEGFGLPWLEACWQESPVVVGRTAVTQEIMGEAAYYVDPLKVSSIASGLENVMFGDNGELIKRQKKQAQKYSQSHFVDSLKTALYNLLNND</sequence>
<dbReference type="GO" id="GO:0009103">
    <property type="term" value="P:lipopolysaccharide biosynthetic process"/>
    <property type="evidence" value="ECO:0007669"/>
    <property type="project" value="TreeGrafter"/>
</dbReference>
<dbReference type="Gene3D" id="3.40.50.2000">
    <property type="entry name" value="Glycogen Phosphorylase B"/>
    <property type="match status" value="1"/>
</dbReference>
<dbReference type="SUPFAM" id="SSF53756">
    <property type="entry name" value="UDP-Glycosyltransferase/glycogen phosphorylase"/>
    <property type="match status" value="1"/>
</dbReference>